<dbReference type="InterPro" id="IPR010750">
    <property type="entry name" value="SGF29_tudor-like_dom"/>
</dbReference>
<dbReference type="InterPro" id="IPR047288">
    <property type="entry name" value="Tudor_SGF29_rpt1"/>
</dbReference>
<feature type="compositionally biased region" description="Polar residues" evidence="5">
    <location>
        <begin position="139"/>
        <end position="148"/>
    </location>
</feature>
<proteinExistence type="predicted"/>
<protein>
    <submittedName>
        <fullName evidence="7">4567_t:CDS:1</fullName>
    </submittedName>
</protein>
<dbReference type="AlphaFoldDB" id="A0A9N9AH27"/>
<gene>
    <name evidence="7" type="ORF">AGERDE_LOCUS5664</name>
</gene>
<dbReference type="GO" id="GO:0000124">
    <property type="term" value="C:SAGA complex"/>
    <property type="evidence" value="ECO:0007669"/>
    <property type="project" value="InterPro"/>
</dbReference>
<dbReference type="InterPro" id="IPR047287">
    <property type="entry name" value="Tudor_SGF29_rpt2"/>
</dbReference>
<dbReference type="Proteomes" id="UP000789831">
    <property type="component" value="Unassembled WGS sequence"/>
</dbReference>
<dbReference type="CDD" id="cd20393">
    <property type="entry name" value="Tudor_SGF29_rpt1"/>
    <property type="match status" value="1"/>
</dbReference>
<feature type="region of interest" description="Disordered" evidence="5">
    <location>
        <begin position="95"/>
        <end position="182"/>
    </location>
</feature>
<dbReference type="InterPro" id="IPR037802">
    <property type="entry name" value="SGF29"/>
</dbReference>
<feature type="compositionally biased region" description="Low complexity" evidence="5">
    <location>
        <begin position="149"/>
        <end position="160"/>
    </location>
</feature>
<evidence type="ECO:0000313" key="7">
    <source>
        <dbReference type="EMBL" id="CAG8530008.1"/>
    </source>
</evidence>
<feature type="compositionally biased region" description="Polar residues" evidence="5">
    <location>
        <begin position="99"/>
        <end position="111"/>
    </location>
</feature>
<feature type="compositionally biased region" description="Low complexity" evidence="5">
    <location>
        <begin position="112"/>
        <end position="126"/>
    </location>
</feature>
<reference evidence="7" key="1">
    <citation type="submission" date="2021-06" db="EMBL/GenBank/DDBJ databases">
        <authorList>
            <person name="Kallberg Y."/>
            <person name="Tangrot J."/>
            <person name="Rosling A."/>
        </authorList>
    </citation>
    <scope>NUCLEOTIDE SEQUENCE</scope>
    <source>
        <strain evidence="7">MT106</strain>
    </source>
</reference>
<comment type="caution">
    <text evidence="7">The sequence shown here is derived from an EMBL/GenBank/DDBJ whole genome shotgun (WGS) entry which is preliminary data.</text>
</comment>
<keyword evidence="4" id="KW-0539">Nucleus</keyword>
<evidence type="ECO:0000256" key="5">
    <source>
        <dbReference type="SAM" id="MobiDB-lite"/>
    </source>
</evidence>
<evidence type="ECO:0000256" key="2">
    <source>
        <dbReference type="ARBA" id="ARBA00023015"/>
    </source>
</evidence>
<organism evidence="7 8">
    <name type="scientific">Ambispora gerdemannii</name>
    <dbReference type="NCBI Taxonomy" id="144530"/>
    <lineage>
        <taxon>Eukaryota</taxon>
        <taxon>Fungi</taxon>
        <taxon>Fungi incertae sedis</taxon>
        <taxon>Mucoromycota</taxon>
        <taxon>Glomeromycotina</taxon>
        <taxon>Glomeromycetes</taxon>
        <taxon>Archaeosporales</taxon>
        <taxon>Ambisporaceae</taxon>
        <taxon>Ambispora</taxon>
    </lineage>
</organism>
<sequence length="303" mass="34092">MDIPSRAVSPSENTEDSLYNRMVTNSKQLDKMEEEAAEITRKVLLIHSQIRAMGGLTESMVSELRVLYERGLEQARREEDLASNVSSQIDQFMQIKGGTANTRNEMVTQRGSSTPTSSSASPHRTPQSTSKPVKKTLTQRKPTTSQLNSTEEGSTPSSPTSHKRMRPKEETKKHKMQVAAKEPKEENYIIATIKSYNPQTKQYEVEDADETAQERIFWVPHSSIIPIPKPEQVTTEFPAKHTVLAVYPATTTFYKAVVVLPPSKTGDRPNSDEKGKYLLEFEDDHGAKQPADIIHVLEYPKQH</sequence>
<dbReference type="Gene3D" id="2.30.30.140">
    <property type="match status" value="2"/>
</dbReference>
<dbReference type="EMBL" id="CAJVPL010000791">
    <property type="protein sequence ID" value="CAG8530008.1"/>
    <property type="molecule type" value="Genomic_DNA"/>
</dbReference>
<dbReference type="OrthoDB" id="10265994at2759"/>
<evidence type="ECO:0000313" key="8">
    <source>
        <dbReference type="Proteomes" id="UP000789831"/>
    </source>
</evidence>
<evidence type="ECO:0000256" key="3">
    <source>
        <dbReference type="ARBA" id="ARBA00023163"/>
    </source>
</evidence>
<dbReference type="PANTHER" id="PTHR21539:SF0">
    <property type="entry name" value="SAGA-ASSOCIATED FACTOR 29"/>
    <property type="match status" value="1"/>
</dbReference>
<keyword evidence="3" id="KW-0804">Transcription</keyword>
<feature type="domain" description="SGF29 C-terminal" evidence="6">
    <location>
        <begin position="168"/>
        <end position="303"/>
    </location>
</feature>
<evidence type="ECO:0000256" key="1">
    <source>
        <dbReference type="ARBA" id="ARBA00004123"/>
    </source>
</evidence>
<name>A0A9N9AH27_9GLOM</name>
<accession>A0A9N9AH27</accession>
<dbReference type="PANTHER" id="PTHR21539">
    <property type="entry name" value="SAGA-ASSOCIATED FACTOR 29"/>
    <property type="match status" value="1"/>
</dbReference>
<dbReference type="GO" id="GO:0005634">
    <property type="term" value="C:nucleus"/>
    <property type="evidence" value="ECO:0007669"/>
    <property type="project" value="UniProtKB-SubCell"/>
</dbReference>
<dbReference type="PROSITE" id="PS51518">
    <property type="entry name" value="SGF29_C"/>
    <property type="match status" value="1"/>
</dbReference>
<comment type="subcellular location">
    <subcellularLocation>
        <location evidence="1">Nucleus</location>
    </subcellularLocation>
</comment>
<evidence type="ECO:0000256" key="4">
    <source>
        <dbReference type="ARBA" id="ARBA00023242"/>
    </source>
</evidence>
<keyword evidence="2" id="KW-0805">Transcription regulation</keyword>
<dbReference type="Pfam" id="PF07039">
    <property type="entry name" value="SGF29_Tudor"/>
    <property type="match status" value="1"/>
</dbReference>
<keyword evidence="8" id="KW-1185">Reference proteome</keyword>
<evidence type="ECO:0000259" key="6">
    <source>
        <dbReference type="PROSITE" id="PS51518"/>
    </source>
</evidence>
<dbReference type="CDD" id="cd20394">
    <property type="entry name" value="Tudor_SGF29_rpt2"/>
    <property type="match status" value="1"/>
</dbReference>